<evidence type="ECO:0000256" key="1">
    <source>
        <dbReference type="SAM" id="MobiDB-lite"/>
    </source>
</evidence>
<evidence type="ECO:0000313" key="2">
    <source>
        <dbReference type="EMBL" id="KAG5162480.1"/>
    </source>
</evidence>
<feature type="region of interest" description="Disordered" evidence="1">
    <location>
        <begin position="45"/>
        <end position="73"/>
    </location>
</feature>
<dbReference type="AlphaFoldDB" id="A0A8H7XMV2"/>
<gene>
    <name evidence="2" type="ORF">JR316_012805</name>
</gene>
<organism evidence="2">
    <name type="scientific">Psilocybe cubensis</name>
    <name type="common">Psychedelic mushroom</name>
    <name type="synonym">Stropharia cubensis</name>
    <dbReference type="NCBI Taxonomy" id="181762"/>
    <lineage>
        <taxon>Eukaryota</taxon>
        <taxon>Fungi</taxon>
        <taxon>Dikarya</taxon>
        <taxon>Basidiomycota</taxon>
        <taxon>Agaricomycotina</taxon>
        <taxon>Agaricomycetes</taxon>
        <taxon>Agaricomycetidae</taxon>
        <taxon>Agaricales</taxon>
        <taxon>Agaricineae</taxon>
        <taxon>Strophariaceae</taxon>
        <taxon>Psilocybe</taxon>
    </lineage>
</organism>
<reference evidence="2" key="1">
    <citation type="submission" date="2021-02" db="EMBL/GenBank/DDBJ databases">
        <title>Psilocybe cubensis genome.</title>
        <authorList>
            <person name="Mckernan K.J."/>
            <person name="Crawford S."/>
            <person name="Trippe A."/>
            <person name="Kane L.T."/>
            <person name="Mclaughlin S."/>
        </authorList>
    </citation>
    <scope>NUCLEOTIDE SEQUENCE [LARGE SCALE GENOMIC DNA]</scope>
    <source>
        <strain evidence="2">MGC-MH-2018</strain>
    </source>
</reference>
<name>A0A8H7XMV2_PSICU</name>
<protein>
    <submittedName>
        <fullName evidence="2">Uncharacterized protein</fullName>
    </submittedName>
</protein>
<accession>A0A8H7XMV2</accession>
<proteinExistence type="predicted"/>
<sequence length="73" mass="8598">MLYCCVHRVCWMVNKWKSRPHPMVQILAEKMLYCCMRPGPKYIDQPKKTVEAQPKSPRSKPGLIPKKRQWGVS</sequence>
<comment type="caution">
    <text evidence="2">The sequence shown here is derived from an EMBL/GenBank/DDBJ whole genome shotgun (WGS) entry which is preliminary data.</text>
</comment>
<dbReference type="EMBL" id="JAFIQS010000019">
    <property type="protein sequence ID" value="KAG5162480.1"/>
    <property type="molecule type" value="Genomic_DNA"/>
</dbReference>